<organism evidence="3 4">
    <name type="scientific">Uncinula necator</name>
    <name type="common">Grape powdery mildew</name>
    <dbReference type="NCBI Taxonomy" id="52586"/>
    <lineage>
        <taxon>Eukaryota</taxon>
        <taxon>Fungi</taxon>
        <taxon>Dikarya</taxon>
        <taxon>Ascomycota</taxon>
        <taxon>Pezizomycotina</taxon>
        <taxon>Leotiomycetes</taxon>
        <taxon>Erysiphales</taxon>
        <taxon>Erysiphaceae</taxon>
        <taxon>Erysiphe</taxon>
    </lineage>
</organism>
<keyword evidence="4" id="KW-1185">Reference proteome</keyword>
<protein>
    <recommendedName>
        <fullName evidence="2">Reverse transcriptase domain-containing protein</fullName>
    </recommendedName>
</protein>
<proteinExistence type="predicted"/>
<feature type="compositionally biased region" description="Basic and acidic residues" evidence="1">
    <location>
        <begin position="362"/>
        <end position="374"/>
    </location>
</feature>
<dbReference type="Proteomes" id="UP000030854">
    <property type="component" value="Unassembled WGS sequence"/>
</dbReference>
<dbReference type="InterPro" id="IPR000477">
    <property type="entry name" value="RT_dom"/>
</dbReference>
<dbReference type="STRING" id="52586.A0A0B1P2R6"/>
<dbReference type="PROSITE" id="PS50878">
    <property type="entry name" value="RT_POL"/>
    <property type="match status" value="1"/>
</dbReference>
<dbReference type="InterPro" id="IPR005135">
    <property type="entry name" value="Endo/exonuclease/phosphatase"/>
</dbReference>
<evidence type="ECO:0000313" key="4">
    <source>
        <dbReference type="Proteomes" id="UP000030854"/>
    </source>
</evidence>
<dbReference type="SUPFAM" id="SSF56672">
    <property type="entry name" value="DNA/RNA polymerases"/>
    <property type="match status" value="1"/>
</dbReference>
<evidence type="ECO:0000313" key="3">
    <source>
        <dbReference type="EMBL" id="KHJ32977.1"/>
    </source>
</evidence>
<name>A0A0B1P2R6_UNCNE</name>
<dbReference type="Pfam" id="PF00078">
    <property type="entry name" value="RVT_1"/>
    <property type="match status" value="1"/>
</dbReference>
<dbReference type="EMBL" id="JNVN01001696">
    <property type="protein sequence ID" value="KHJ32977.1"/>
    <property type="molecule type" value="Genomic_DNA"/>
</dbReference>
<evidence type="ECO:0000259" key="2">
    <source>
        <dbReference type="PROSITE" id="PS50878"/>
    </source>
</evidence>
<feature type="region of interest" description="Disordered" evidence="1">
    <location>
        <begin position="350"/>
        <end position="374"/>
    </location>
</feature>
<dbReference type="AlphaFoldDB" id="A0A0B1P2R6"/>
<reference evidence="3 4" key="1">
    <citation type="journal article" date="2014" name="BMC Genomics">
        <title>Adaptive genomic structural variation in the grape powdery mildew pathogen, Erysiphe necator.</title>
        <authorList>
            <person name="Jones L."/>
            <person name="Riaz S."/>
            <person name="Morales-Cruz A."/>
            <person name="Amrine K.C."/>
            <person name="McGuire B."/>
            <person name="Gubler W.D."/>
            <person name="Walker M.A."/>
            <person name="Cantu D."/>
        </authorList>
    </citation>
    <scope>NUCLEOTIDE SEQUENCE [LARGE SCALE GENOMIC DNA]</scope>
    <source>
        <strain evidence="4">c</strain>
    </source>
</reference>
<comment type="caution">
    <text evidence="3">The sequence shown here is derived from an EMBL/GenBank/DDBJ whole genome shotgun (WGS) entry which is preliminary data.</text>
</comment>
<dbReference type="Gene3D" id="3.60.10.10">
    <property type="entry name" value="Endonuclease/exonuclease/phosphatase"/>
    <property type="match status" value="1"/>
</dbReference>
<accession>A0A0B1P2R6</accession>
<dbReference type="InterPro" id="IPR043502">
    <property type="entry name" value="DNA/RNA_pol_sf"/>
</dbReference>
<feature type="domain" description="Reverse transcriptase" evidence="2">
    <location>
        <begin position="457"/>
        <end position="736"/>
    </location>
</feature>
<evidence type="ECO:0000256" key="1">
    <source>
        <dbReference type="SAM" id="MobiDB-lite"/>
    </source>
</evidence>
<dbReference type="OMA" id="CTHARNT"/>
<dbReference type="HOGENOM" id="CLU_000680_23_3_1"/>
<dbReference type="Pfam" id="PF14529">
    <property type="entry name" value="Exo_endo_phos_2"/>
    <property type="match status" value="1"/>
</dbReference>
<dbReference type="PANTHER" id="PTHR33481:SF1">
    <property type="entry name" value="ENDONUCLEASE_EXONUCLEASE_PHOSPHATASE DOMAIN-CONTAINING PROTEIN-RELATED"/>
    <property type="match status" value="1"/>
</dbReference>
<dbReference type="GO" id="GO:0003824">
    <property type="term" value="F:catalytic activity"/>
    <property type="evidence" value="ECO:0007669"/>
    <property type="project" value="InterPro"/>
</dbReference>
<dbReference type="InterPro" id="IPR036691">
    <property type="entry name" value="Endo/exonu/phosph_ase_sf"/>
</dbReference>
<dbReference type="PANTHER" id="PTHR33481">
    <property type="entry name" value="REVERSE TRANSCRIPTASE"/>
    <property type="match status" value="1"/>
</dbReference>
<sequence>MLNPKKHKVVALQEPSLNPRTLDTYCPRGYILCMEPTLETKVAFLISRDIGVANWTYKWYSNLVAEIKLSFHESLLRIVNVYSPTTSGSELTGWDEITEAIAHDRGSCLFLGDFNCHHPMWGGHGAQRDTRAQQLLNYTLGNGLDLITPEGIPTFRRNGARGTIQETVIDLTFATGDLLKSIHACRPREDWCIRHDHIPIEIILTTGQMLNLERRRYVYHKANLEKMKSMIRECKWEQAQQPLVALQEVIIQALNEHCPRAHPSPFAKPAWSAKATELVANARSSRRQALATKEDHDVTRAKLIRQELKKEIRRLKRSSWRSFVASSTDTRGNHNRGLWNLSKWAKKSTNIVQGPPHLPGLRRSETDPPTDDNRSKVAILSDKFFPKRVEADLSDMELIQQAKRHTIAIPDVTPDEVGRILKQLPRNKAPGPDEIPNEILQALLYDWRVDLAQAIRSLLRNGQIPSSFKESITLTIRKERRPDYTLPSSYRPIALENSLAKIVEKLVANRMIEAAEQHNMLPWAQMGARKNRSTISALELLTSTVQTAWEARPSRVVSMLGLDIKGAFDNVSKRRLLWGLKREGFPDWVTTYIENFLSHRRTKISFAGHTSDWIQTEVGIPQGSHLSPILFLFYISELLESLQQHENNYMAFGFVDDTNLVAWGRSARENCYTLELAHSKCLAWAKRYGAEFAPEKYQLIHFSRKRGSSEDLKEKIELEDITINPRSEIKVLGVLVDSRLRWGPQLANAAQKGEVAFNALSRITSSLWGPSVRSSRLLCTAIVRPTMLYGSQVWGIRPNGGSLVKSLLGKLEKVQNKCLRRITGGYKRTPRAILEREAEILPLDLYIQAGTFRYGATTEHKPVITEILRHINLMWDLFSRSYKRRATVTRKATAMEHNRHEARSKMEELNTTVRPRNLISQLQGSGIRNQDSRPKAVFKRWAEAHWKQRWQEMRKEGTIATWNTPWHKHPLKFYDKLKKHEATALMLLRSEVIGLNAWLARIGIPVVTPRCSCGEHAQTVRHILCYCPDHSALRSHMLLQAQTRDFSQLLQTPKGCRAAARFLIATERLSQFKIAGKIDHEVLDLAKIPELN</sequence>
<dbReference type="CDD" id="cd01650">
    <property type="entry name" value="RT_nLTR_like"/>
    <property type="match status" value="1"/>
</dbReference>
<dbReference type="SUPFAM" id="SSF56219">
    <property type="entry name" value="DNase I-like"/>
    <property type="match status" value="1"/>
</dbReference>
<gene>
    <name evidence="3" type="ORF">EV44_g3123</name>
</gene>